<dbReference type="STRING" id="230089.VY86_04780"/>
<accession>A0A0F7LLR1</accession>
<dbReference type="EMBL" id="CP011104">
    <property type="protein sequence ID" value="AKH62752.1"/>
    <property type="molecule type" value="Genomic_DNA"/>
</dbReference>
<gene>
    <name evidence="1" type="ORF">VY86_04780</name>
</gene>
<organism evidence="1 2">
    <name type="scientific">Photorhabdus thracensis</name>
    <dbReference type="NCBI Taxonomy" id="230089"/>
    <lineage>
        <taxon>Bacteria</taxon>
        <taxon>Pseudomonadati</taxon>
        <taxon>Pseudomonadota</taxon>
        <taxon>Gammaproteobacteria</taxon>
        <taxon>Enterobacterales</taxon>
        <taxon>Morganellaceae</taxon>
        <taxon>Photorhabdus</taxon>
    </lineage>
</organism>
<reference evidence="1 2" key="1">
    <citation type="journal article" date="2015" name="J. Biotechnol.">
        <title>Complete genome sequence of Photorhabdus temperata subsp. thracensis 39-8(T), an entomopathogenic bacterium for the improved commercial bioinsecticide.</title>
        <authorList>
            <person name="Kwak Y."/>
            <person name="Shin J.H."/>
        </authorList>
    </citation>
    <scope>NUCLEOTIDE SEQUENCE [LARGE SCALE GENOMIC DNA]</scope>
    <source>
        <strain evidence="1 2">DSM 15199</strain>
    </source>
</reference>
<name>A0A0F7LLR1_9GAMM</name>
<evidence type="ECO:0008006" key="3">
    <source>
        <dbReference type="Google" id="ProtNLM"/>
    </source>
</evidence>
<reference evidence="2" key="2">
    <citation type="submission" date="2015-03" db="EMBL/GenBank/DDBJ databases">
        <title>Genome sequence of Azospirillum thiophilum strain DSM 21654T.</title>
        <authorList>
            <person name="Kwak Y."/>
            <person name="Shin J.-H."/>
        </authorList>
    </citation>
    <scope>NUCLEOTIDE SEQUENCE [LARGE SCALE GENOMIC DNA]</scope>
    <source>
        <strain evidence="2">DSM 15199</strain>
    </source>
</reference>
<sequence length="88" mass="10242">MNTISQKKVRDLPNNPEYFESSLFVTNNEVSKLIIQPVAESERELADRNTEQQAIALLKITMLSKKDIIEGRKITPEEALCRRRERRV</sequence>
<evidence type="ECO:0000313" key="2">
    <source>
        <dbReference type="Proteomes" id="UP000034866"/>
    </source>
</evidence>
<dbReference type="PATRIC" id="fig|230089.6.peg.1081"/>
<keyword evidence="2" id="KW-1185">Reference proteome</keyword>
<protein>
    <recommendedName>
        <fullName evidence="3">Prevent-host-death protein</fullName>
    </recommendedName>
</protein>
<dbReference type="KEGG" id="ptt:VY86_04780"/>
<dbReference type="Proteomes" id="UP000034866">
    <property type="component" value="Chromosome"/>
</dbReference>
<evidence type="ECO:0000313" key="1">
    <source>
        <dbReference type="EMBL" id="AKH62752.1"/>
    </source>
</evidence>
<proteinExistence type="predicted"/>
<dbReference type="AlphaFoldDB" id="A0A0F7LLR1"/>